<organism evidence="1 2">
    <name type="scientific">Chryseobacterium arthrosphaerae</name>
    <dbReference type="NCBI Taxonomy" id="651561"/>
    <lineage>
        <taxon>Bacteria</taxon>
        <taxon>Pseudomonadati</taxon>
        <taxon>Bacteroidota</taxon>
        <taxon>Flavobacteriia</taxon>
        <taxon>Flavobacteriales</taxon>
        <taxon>Weeksellaceae</taxon>
        <taxon>Chryseobacterium group</taxon>
        <taxon>Chryseobacterium</taxon>
    </lineage>
</organism>
<dbReference type="EMBL" id="MAYG01000001">
    <property type="protein sequence ID" value="OCA74485.1"/>
    <property type="molecule type" value="Genomic_DNA"/>
</dbReference>
<evidence type="ECO:0000313" key="2">
    <source>
        <dbReference type="Proteomes" id="UP000093432"/>
    </source>
</evidence>
<dbReference type="Proteomes" id="UP000093432">
    <property type="component" value="Unassembled WGS sequence"/>
</dbReference>
<gene>
    <name evidence="1" type="ORF">BBI00_09165</name>
</gene>
<accession>A0A1B8ZSB5</accession>
<name>A0A1B8ZSB5_9FLAO</name>
<comment type="caution">
    <text evidence="1">The sequence shown here is derived from an EMBL/GenBank/DDBJ whole genome shotgun (WGS) entry which is preliminary data.</text>
</comment>
<sequence>MVLGVLILLQTCIFQIYKIHYFMALRFSVNGKNKNLLKTITKYFYGNFKAFREKSLKFMHKKIPSLPHDCIVWFLLQ</sequence>
<evidence type="ECO:0000313" key="1">
    <source>
        <dbReference type="EMBL" id="OCA74485.1"/>
    </source>
</evidence>
<protein>
    <submittedName>
        <fullName evidence="1">Uncharacterized protein</fullName>
    </submittedName>
</protein>
<reference evidence="2" key="1">
    <citation type="submission" date="2016-07" db="EMBL/GenBank/DDBJ databases">
        <authorList>
            <person name="Florea S."/>
            <person name="Webb J.S."/>
            <person name="Jaromczyk J."/>
            <person name="Schardl C.L."/>
        </authorList>
    </citation>
    <scope>NUCLEOTIDE SEQUENCE [LARGE SCALE GENOMIC DNA]</scope>
    <source>
        <strain evidence="2">CC-VM-7</strain>
    </source>
</reference>
<dbReference type="AlphaFoldDB" id="A0A1B8ZSB5"/>
<proteinExistence type="predicted"/>
<dbReference type="STRING" id="651561.BBI00_09165"/>